<evidence type="ECO:0000313" key="1">
    <source>
        <dbReference type="EMBL" id="KRH29965.1"/>
    </source>
</evidence>
<dbReference type="InParanoid" id="A0A0R0HHG9"/>
<name>A0A0R0HHG9_SOYBN</name>
<organism evidence="1">
    <name type="scientific">Glycine max</name>
    <name type="common">Soybean</name>
    <name type="synonym">Glycine hispida</name>
    <dbReference type="NCBI Taxonomy" id="3847"/>
    <lineage>
        <taxon>Eukaryota</taxon>
        <taxon>Viridiplantae</taxon>
        <taxon>Streptophyta</taxon>
        <taxon>Embryophyta</taxon>
        <taxon>Tracheophyta</taxon>
        <taxon>Spermatophyta</taxon>
        <taxon>Magnoliopsida</taxon>
        <taxon>eudicotyledons</taxon>
        <taxon>Gunneridae</taxon>
        <taxon>Pentapetalae</taxon>
        <taxon>rosids</taxon>
        <taxon>fabids</taxon>
        <taxon>Fabales</taxon>
        <taxon>Fabaceae</taxon>
        <taxon>Papilionoideae</taxon>
        <taxon>50 kb inversion clade</taxon>
        <taxon>NPAAA clade</taxon>
        <taxon>indigoferoid/millettioid clade</taxon>
        <taxon>Phaseoleae</taxon>
        <taxon>Glycine</taxon>
        <taxon>Glycine subgen. Soja</taxon>
    </lineage>
</organism>
<evidence type="ECO:0000313" key="2">
    <source>
        <dbReference type="EnsemblPlants" id="KRH29965"/>
    </source>
</evidence>
<dbReference type="Gramene" id="KRH29965">
    <property type="protein sequence ID" value="KRH29965"/>
    <property type="gene ID" value="GLYMA_11G149800"/>
</dbReference>
<accession>A0A0R0HHG9</accession>
<sequence>MEGKTGRRNKVVAKCFPTTNWDNWPTFSSYGGTSAYIQVNIPTPENIKRVVQCMRLPLLLNLMRASSRKHYPISRKANCNTRTCDLTITQVSHLSH</sequence>
<reference evidence="2" key="2">
    <citation type="submission" date="2018-02" db="UniProtKB">
        <authorList>
            <consortium name="EnsemblPlants"/>
        </authorList>
    </citation>
    <scope>IDENTIFICATION</scope>
    <source>
        <strain evidence="2">Williams 82</strain>
    </source>
</reference>
<gene>
    <name evidence="1" type="ORF">GLYMA_11G149800</name>
</gene>
<dbReference type="EMBL" id="CM000844">
    <property type="protein sequence ID" value="KRH29965.1"/>
    <property type="molecule type" value="Genomic_DNA"/>
</dbReference>
<keyword evidence="3" id="KW-1185">Reference proteome</keyword>
<protein>
    <submittedName>
        <fullName evidence="1 2">Uncharacterized protein</fullName>
    </submittedName>
</protein>
<reference evidence="1" key="3">
    <citation type="submission" date="2018-07" db="EMBL/GenBank/DDBJ databases">
        <title>WGS assembly of Glycine max.</title>
        <authorList>
            <person name="Schmutz J."/>
            <person name="Cannon S."/>
            <person name="Schlueter J."/>
            <person name="Ma J."/>
            <person name="Mitros T."/>
            <person name="Nelson W."/>
            <person name="Hyten D."/>
            <person name="Song Q."/>
            <person name="Thelen J."/>
            <person name="Cheng J."/>
            <person name="Xu D."/>
            <person name="Hellsten U."/>
            <person name="May G."/>
            <person name="Yu Y."/>
            <person name="Sakurai T."/>
            <person name="Umezawa T."/>
            <person name="Bhattacharyya M."/>
            <person name="Sandhu D."/>
            <person name="Valliyodan B."/>
            <person name="Lindquist E."/>
            <person name="Peto M."/>
            <person name="Grant D."/>
            <person name="Shu S."/>
            <person name="Goodstein D."/>
            <person name="Barry K."/>
            <person name="Futrell-Griggs M."/>
            <person name="Abernathy B."/>
            <person name="Du J."/>
            <person name="Tian Z."/>
            <person name="Zhu L."/>
            <person name="Gill N."/>
            <person name="Joshi T."/>
            <person name="Libault M."/>
            <person name="Sethuraman A."/>
            <person name="Zhang X."/>
            <person name="Shinozaki K."/>
            <person name="Nguyen H."/>
            <person name="Wing R."/>
            <person name="Cregan P."/>
            <person name="Specht J."/>
            <person name="Grimwood J."/>
            <person name="Rokhsar D."/>
            <person name="Stacey G."/>
            <person name="Shoemaker R."/>
            <person name="Jackson S."/>
        </authorList>
    </citation>
    <scope>NUCLEOTIDE SEQUENCE</scope>
    <source>
        <tissue evidence="1">Callus</tissue>
    </source>
</reference>
<dbReference type="AlphaFoldDB" id="A0A0R0HHG9"/>
<evidence type="ECO:0000313" key="3">
    <source>
        <dbReference type="Proteomes" id="UP000008827"/>
    </source>
</evidence>
<dbReference type="EnsemblPlants" id="KRH29965">
    <property type="protein sequence ID" value="KRH29965"/>
    <property type="gene ID" value="GLYMA_11G149800"/>
</dbReference>
<proteinExistence type="predicted"/>
<dbReference type="Proteomes" id="UP000008827">
    <property type="component" value="Chromosome 11"/>
</dbReference>
<reference evidence="1 2" key="1">
    <citation type="journal article" date="2010" name="Nature">
        <title>Genome sequence of the palaeopolyploid soybean.</title>
        <authorList>
            <person name="Schmutz J."/>
            <person name="Cannon S.B."/>
            <person name="Schlueter J."/>
            <person name="Ma J."/>
            <person name="Mitros T."/>
            <person name="Nelson W."/>
            <person name="Hyten D.L."/>
            <person name="Song Q."/>
            <person name="Thelen J.J."/>
            <person name="Cheng J."/>
            <person name="Xu D."/>
            <person name="Hellsten U."/>
            <person name="May G.D."/>
            <person name="Yu Y."/>
            <person name="Sakurai T."/>
            <person name="Umezawa T."/>
            <person name="Bhattacharyya M.K."/>
            <person name="Sandhu D."/>
            <person name="Valliyodan B."/>
            <person name="Lindquist E."/>
            <person name="Peto M."/>
            <person name="Grant D."/>
            <person name="Shu S."/>
            <person name="Goodstein D."/>
            <person name="Barry K."/>
            <person name="Futrell-Griggs M."/>
            <person name="Abernathy B."/>
            <person name="Du J."/>
            <person name="Tian Z."/>
            <person name="Zhu L."/>
            <person name="Gill N."/>
            <person name="Joshi T."/>
            <person name="Libault M."/>
            <person name="Sethuraman A."/>
            <person name="Zhang X.-C."/>
            <person name="Shinozaki K."/>
            <person name="Nguyen H.T."/>
            <person name="Wing R.A."/>
            <person name="Cregan P."/>
            <person name="Specht J."/>
            <person name="Grimwood J."/>
            <person name="Rokhsar D."/>
            <person name="Stacey G."/>
            <person name="Shoemaker R.C."/>
            <person name="Jackson S.A."/>
        </authorList>
    </citation>
    <scope>NUCLEOTIDE SEQUENCE</scope>
    <source>
        <strain evidence="2">cv. Williams 82</strain>
        <tissue evidence="1">Callus</tissue>
    </source>
</reference>